<gene>
    <name evidence="1" type="ORF">V1286_005145</name>
</gene>
<comment type="caution">
    <text evidence="1">The sequence shown here is derived from an EMBL/GenBank/DDBJ whole genome shotgun (WGS) entry which is preliminary data.</text>
</comment>
<dbReference type="Proteomes" id="UP001364224">
    <property type="component" value="Unassembled WGS sequence"/>
</dbReference>
<protein>
    <submittedName>
        <fullName evidence="1">Carbon monoxide dehydrogenase subunit G</fullName>
    </submittedName>
</protein>
<accession>A0ABU8BHN1</accession>
<dbReference type="PANTHER" id="PTHR38588:SF1">
    <property type="entry name" value="BLL0334 PROTEIN"/>
    <property type="match status" value="1"/>
</dbReference>
<dbReference type="Pfam" id="PF06240">
    <property type="entry name" value="COXG"/>
    <property type="match status" value="1"/>
</dbReference>
<organism evidence="1 2">
    <name type="scientific">Bradyrhizobium algeriense</name>
    <dbReference type="NCBI Taxonomy" id="634784"/>
    <lineage>
        <taxon>Bacteria</taxon>
        <taxon>Pseudomonadati</taxon>
        <taxon>Pseudomonadota</taxon>
        <taxon>Alphaproteobacteria</taxon>
        <taxon>Hyphomicrobiales</taxon>
        <taxon>Nitrobacteraceae</taxon>
        <taxon>Bradyrhizobium</taxon>
    </lineage>
</organism>
<dbReference type="CDD" id="cd07823">
    <property type="entry name" value="SRPBCC_5"/>
    <property type="match status" value="1"/>
</dbReference>
<dbReference type="Gene3D" id="3.30.530.20">
    <property type="match status" value="1"/>
</dbReference>
<sequence>MRLENSFDVQRPADTTWQILQDVPAIAPCVPGVRLTEVIDDRTFRGVGEVRLCPVQLALRGEVRLEELDPAARTMMIRGAGRDSKGRGGTEATVRVSLAQIGIATTRVALVTSVELSGSIAQYGRASGVIHGVAREITAQFAANLDALLAAEPPGAEPAARPVLAARSPSLPAIVFRAVIGLARARLTALFARRRAGTGQ</sequence>
<dbReference type="RefSeq" id="WP_334483998.1">
    <property type="nucleotide sequence ID" value="NZ_JAZHRV010000001.1"/>
</dbReference>
<proteinExistence type="predicted"/>
<dbReference type="InterPro" id="IPR010419">
    <property type="entry name" value="CO_DH_gsu"/>
</dbReference>
<keyword evidence="2" id="KW-1185">Reference proteome</keyword>
<dbReference type="EMBL" id="JAZHRV010000001">
    <property type="protein sequence ID" value="MEH2557616.1"/>
    <property type="molecule type" value="Genomic_DNA"/>
</dbReference>
<evidence type="ECO:0000313" key="2">
    <source>
        <dbReference type="Proteomes" id="UP001364224"/>
    </source>
</evidence>
<evidence type="ECO:0000313" key="1">
    <source>
        <dbReference type="EMBL" id="MEH2557616.1"/>
    </source>
</evidence>
<dbReference type="SUPFAM" id="SSF55961">
    <property type="entry name" value="Bet v1-like"/>
    <property type="match status" value="1"/>
</dbReference>
<reference evidence="1 2" key="1">
    <citation type="submission" date="2024-02" db="EMBL/GenBank/DDBJ databases">
        <title>Adaptive strategies in a cosmopolitan and abundant soil bacterium.</title>
        <authorList>
            <person name="Carini P."/>
        </authorList>
    </citation>
    <scope>NUCLEOTIDE SEQUENCE [LARGE SCALE GENOMIC DNA]</scope>
    <source>
        <strain evidence="1 2">AZCC 1608</strain>
    </source>
</reference>
<dbReference type="PANTHER" id="PTHR38588">
    <property type="entry name" value="BLL0334 PROTEIN"/>
    <property type="match status" value="1"/>
</dbReference>
<dbReference type="InterPro" id="IPR023393">
    <property type="entry name" value="START-like_dom_sf"/>
</dbReference>
<name>A0ABU8BHN1_9BRAD</name>